<dbReference type="EMBL" id="AP014940">
    <property type="protein sequence ID" value="BAV98914.1"/>
    <property type="molecule type" value="Genomic_DNA"/>
</dbReference>
<name>A0AAU9ANK1_LYSEN</name>
<keyword evidence="3" id="KW-0862">Zinc</keyword>
<gene>
    <name evidence="5" type="ORF">LEN_3427</name>
</gene>
<dbReference type="InterPro" id="IPR052355">
    <property type="entry name" value="CENP-V-like"/>
</dbReference>
<dbReference type="RefSeq" id="WP_096379265.1">
    <property type="nucleotide sequence ID" value="NZ_AP014940.1"/>
</dbReference>
<dbReference type="Gene3D" id="2.170.150.70">
    <property type="match status" value="1"/>
</dbReference>
<dbReference type="KEGG" id="lem:LEN_3427"/>
<keyword evidence="2" id="KW-0479">Metal-binding</keyword>
<dbReference type="AlphaFoldDB" id="A0AAU9ANK1"/>
<dbReference type="GO" id="GO:0016846">
    <property type="term" value="F:carbon-sulfur lyase activity"/>
    <property type="evidence" value="ECO:0007669"/>
    <property type="project" value="InterPro"/>
</dbReference>
<dbReference type="InterPro" id="IPR006913">
    <property type="entry name" value="CENP-V/GFA"/>
</dbReference>
<dbReference type="SUPFAM" id="SSF51316">
    <property type="entry name" value="Mss4-like"/>
    <property type="match status" value="1"/>
</dbReference>
<dbReference type="PROSITE" id="PS51891">
    <property type="entry name" value="CENP_V_GFA"/>
    <property type="match status" value="1"/>
</dbReference>
<evidence type="ECO:0000259" key="4">
    <source>
        <dbReference type="PROSITE" id="PS51891"/>
    </source>
</evidence>
<dbReference type="GO" id="GO:0046872">
    <property type="term" value="F:metal ion binding"/>
    <property type="evidence" value="ECO:0007669"/>
    <property type="project" value="UniProtKB-KW"/>
</dbReference>
<dbReference type="Proteomes" id="UP000218824">
    <property type="component" value="Chromosome"/>
</dbReference>
<evidence type="ECO:0000256" key="1">
    <source>
        <dbReference type="ARBA" id="ARBA00005495"/>
    </source>
</evidence>
<evidence type="ECO:0000256" key="3">
    <source>
        <dbReference type="ARBA" id="ARBA00022833"/>
    </source>
</evidence>
<protein>
    <recommendedName>
        <fullName evidence="4">CENP-V/GFA domain-containing protein</fullName>
    </recommendedName>
</protein>
<dbReference type="Pfam" id="PF04828">
    <property type="entry name" value="GFA"/>
    <property type="match status" value="1"/>
</dbReference>
<feature type="domain" description="CENP-V/GFA" evidence="4">
    <location>
        <begin position="3"/>
        <end position="117"/>
    </location>
</feature>
<comment type="similarity">
    <text evidence="1">Belongs to the Gfa family.</text>
</comment>
<dbReference type="GeneID" id="83065242"/>
<dbReference type="PANTHER" id="PTHR28620">
    <property type="entry name" value="CENTROMERE PROTEIN V"/>
    <property type="match status" value="1"/>
</dbReference>
<reference evidence="5 6" key="1">
    <citation type="journal article" date="2017" name="DNA Res.">
        <title>Complete genome sequence and expression profile of the commercial lytic enzyme producer Lysobacter enzymogenes M497-1.</title>
        <authorList>
            <person name="Takami H."/>
            <person name="Toyoda A."/>
            <person name="Uchiyama I."/>
            <person name="Itoh T."/>
            <person name="Takaki Y."/>
            <person name="Arai W."/>
            <person name="Nishi S."/>
            <person name="Kawai M."/>
            <person name="Shinya K."/>
            <person name="Ikeda H."/>
        </authorList>
    </citation>
    <scope>NUCLEOTIDE SEQUENCE [LARGE SCALE GENOMIC DNA]</scope>
    <source>
        <strain evidence="5 6">M497-1</strain>
    </source>
</reference>
<proteinExistence type="inferred from homology"/>
<sequence length="142" mass="15142">MLIEGACHCGNIGFALDWPGEADAIAARACDCSFCIKHGGVWTARPDAALRLHLRDPQRVSRYAFGTGTADFLVCASCGAVPAVVSRIDGRLYAVVNVNAFDSLDPGRIQRAPASLDGESETARLARRQRNWIGAVEIVEGA</sequence>
<dbReference type="InterPro" id="IPR011057">
    <property type="entry name" value="Mss4-like_sf"/>
</dbReference>
<dbReference type="PANTHER" id="PTHR28620:SF1">
    <property type="entry name" value="CENP-V_GFA DOMAIN-CONTAINING PROTEIN"/>
    <property type="match status" value="1"/>
</dbReference>
<evidence type="ECO:0000256" key="2">
    <source>
        <dbReference type="ARBA" id="ARBA00022723"/>
    </source>
</evidence>
<evidence type="ECO:0000313" key="5">
    <source>
        <dbReference type="EMBL" id="BAV98914.1"/>
    </source>
</evidence>
<accession>A0AAU9ANK1</accession>
<organism evidence="5 6">
    <name type="scientific">Lysobacter enzymogenes</name>
    <dbReference type="NCBI Taxonomy" id="69"/>
    <lineage>
        <taxon>Bacteria</taxon>
        <taxon>Pseudomonadati</taxon>
        <taxon>Pseudomonadota</taxon>
        <taxon>Gammaproteobacteria</taxon>
        <taxon>Lysobacterales</taxon>
        <taxon>Lysobacteraceae</taxon>
        <taxon>Lysobacter</taxon>
    </lineage>
</organism>
<evidence type="ECO:0000313" key="6">
    <source>
        <dbReference type="Proteomes" id="UP000218824"/>
    </source>
</evidence>